<name>A0A8H7QDP3_9FUNG</name>
<reference evidence="1" key="1">
    <citation type="submission" date="2020-12" db="EMBL/GenBank/DDBJ databases">
        <title>Metabolic potential, ecology and presence of endohyphal bacteria is reflected in genomic diversity of Mucoromycotina.</title>
        <authorList>
            <person name="Muszewska A."/>
            <person name="Okrasinska A."/>
            <person name="Steczkiewicz K."/>
            <person name="Drgas O."/>
            <person name="Orlowska M."/>
            <person name="Perlinska-Lenart U."/>
            <person name="Aleksandrzak-Piekarczyk T."/>
            <person name="Szatraj K."/>
            <person name="Zielenkiewicz U."/>
            <person name="Pilsyk S."/>
            <person name="Malc E."/>
            <person name="Mieczkowski P."/>
            <person name="Kruszewska J.S."/>
            <person name="Biernat P."/>
            <person name="Pawlowska J."/>
        </authorList>
    </citation>
    <scope>NUCLEOTIDE SEQUENCE</scope>
    <source>
        <strain evidence="1">WA0000017839</strain>
    </source>
</reference>
<sequence>MLLTAIFHQRPNPAASMASSESMSGPMAALNMNPTPRFIVSNPHLEHDFRPVYLEGVSDEQDQPAPSWNESFSVPGTDSLQSRRPLYLPVCLHLSACHLPLHLHPLSHLLHPQRLTKGLKKRLRKRLQRKGQTES</sequence>
<comment type="caution">
    <text evidence="1">The sequence shown here is derived from an EMBL/GenBank/DDBJ whole genome shotgun (WGS) entry which is preliminary data.</text>
</comment>
<dbReference type="AlphaFoldDB" id="A0A8H7QDP3"/>
<proteinExistence type="predicted"/>
<protein>
    <submittedName>
        <fullName evidence="1">Uncharacterized protein</fullName>
    </submittedName>
</protein>
<gene>
    <name evidence="1" type="ORF">INT47_010361</name>
</gene>
<evidence type="ECO:0000313" key="2">
    <source>
        <dbReference type="Proteomes" id="UP000603453"/>
    </source>
</evidence>
<accession>A0A8H7QDP3</accession>
<organism evidence="1 2">
    <name type="scientific">Mucor saturninus</name>
    <dbReference type="NCBI Taxonomy" id="64648"/>
    <lineage>
        <taxon>Eukaryota</taxon>
        <taxon>Fungi</taxon>
        <taxon>Fungi incertae sedis</taxon>
        <taxon>Mucoromycota</taxon>
        <taxon>Mucoromycotina</taxon>
        <taxon>Mucoromycetes</taxon>
        <taxon>Mucorales</taxon>
        <taxon>Mucorineae</taxon>
        <taxon>Mucoraceae</taxon>
        <taxon>Mucor</taxon>
    </lineage>
</organism>
<evidence type="ECO:0000313" key="1">
    <source>
        <dbReference type="EMBL" id="KAG2190757.1"/>
    </source>
</evidence>
<keyword evidence="2" id="KW-1185">Reference proteome</keyword>
<dbReference type="Proteomes" id="UP000603453">
    <property type="component" value="Unassembled WGS sequence"/>
</dbReference>
<dbReference type="EMBL" id="JAEPRD010000572">
    <property type="protein sequence ID" value="KAG2190757.1"/>
    <property type="molecule type" value="Genomic_DNA"/>
</dbReference>